<proteinExistence type="inferred from homology"/>
<gene>
    <name evidence="11" type="primary">ung1</name>
    <name evidence="8" type="synonym">ung</name>
    <name evidence="11" type="ORF">GCM10010347_25500</name>
</gene>
<name>A0ABQ3ERB2_9ACTN</name>
<keyword evidence="12" id="KW-1185">Reference proteome</keyword>
<protein>
    <recommendedName>
        <fullName evidence="4 8">Uracil-DNA glycosylase</fullName>
        <shortName evidence="8">UDG</shortName>
        <ecNumber evidence="4 8">3.2.2.27</ecNumber>
    </recommendedName>
</protein>
<evidence type="ECO:0000256" key="2">
    <source>
        <dbReference type="ARBA" id="ARBA00002631"/>
    </source>
</evidence>
<evidence type="ECO:0000256" key="4">
    <source>
        <dbReference type="ARBA" id="ARBA00012030"/>
    </source>
</evidence>
<sequence length="228" mass="24381">MAARPLNEIVEPGWARALEPVAAQVAAMGDFLRAEIAAGRTYLPAGPNVLRAFQQPFDEVKVLIVGQDPYPTPGHAMGLSFSVAPEVSPWPPSLDNIFRELNADLGVPRPANGDLTPWTRQGVLLLNRALTTAPRKTGGHRGKGWEAVTEQAIRALAARGKPLVSVLWGRDARNVRPLLGELPAVESVHPSPMSAAGGFFGSRPFSKVNDLLVRQGAAPVDWRLPTAG</sequence>
<dbReference type="Pfam" id="PF03167">
    <property type="entry name" value="UDG"/>
    <property type="match status" value="1"/>
</dbReference>
<feature type="active site" description="Proton acceptor" evidence="8 9">
    <location>
        <position position="68"/>
    </location>
</feature>
<dbReference type="SMART" id="SM00987">
    <property type="entry name" value="UreE_C"/>
    <property type="match status" value="1"/>
</dbReference>
<evidence type="ECO:0000256" key="3">
    <source>
        <dbReference type="ARBA" id="ARBA00008184"/>
    </source>
</evidence>
<dbReference type="HAMAP" id="MF_00148">
    <property type="entry name" value="UDG"/>
    <property type="match status" value="1"/>
</dbReference>
<dbReference type="InterPro" id="IPR018085">
    <property type="entry name" value="Ura-DNA_Glyclase_AS"/>
</dbReference>
<dbReference type="PANTHER" id="PTHR11264:SF0">
    <property type="entry name" value="URACIL-DNA GLYCOSYLASE"/>
    <property type="match status" value="1"/>
</dbReference>
<evidence type="ECO:0000256" key="8">
    <source>
        <dbReference type="HAMAP-Rule" id="MF_00148"/>
    </source>
</evidence>
<keyword evidence="5 8" id="KW-0227">DNA damage</keyword>
<dbReference type="CDD" id="cd10027">
    <property type="entry name" value="UDG-F1-like"/>
    <property type="match status" value="1"/>
</dbReference>
<evidence type="ECO:0000256" key="5">
    <source>
        <dbReference type="ARBA" id="ARBA00022763"/>
    </source>
</evidence>
<dbReference type="SUPFAM" id="SSF52141">
    <property type="entry name" value="Uracil-DNA glycosylase-like"/>
    <property type="match status" value="1"/>
</dbReference>
<comment type="subcellular location">
    <subcellularLocation>
        <location evidence="8">Cytoplasm</location>
    </subcellularLocation>
</comment>
<dbReference type="EMBL" id="BMVP01000003">
    <property type="protein sequence ID" value="GHB54168.1"/>
    <property type="molecule type" value="Genomic_DNA"/>
</dbReference>
<evidence type="ECO:0000313" key="11">
    <source>
        <dbReference type="EMBL" id="GHB54168.1"/>
    </source>
</evidence>
<dbReference type="Proteomes" id="UP000642673">
    <property type="component" value="Unassembled WGS sequence"/>
</dbReference>
<dbReference type="Gene3D" id="3.40.470.10">
    <property type="entry name" value="Uracil-DNA glycosylase-like domain"/>
    <property type="match status" value="1"/>
</dbReference>
<dbReference type="RefSeq" id="WP_190184164.1">
    <property type="nucleotide sequence ID" value="NZ_BMVP01000003.1"/>
</dbReference>
<dbReference type="PANTHER" id="PTHR11264">
    <property type="entry name" value="URACIL-DNA GLYCOSYLASE"/>
    <property type="match status" value="1"/>
</dbReference>
<evidence type="ECO:0000256" key="1">
    <source>
        <dbReference type="ARBA" id="ARBA00001400"/>
    </source>
</evidence>
<evidence type="ECO:0000256" key="6">
    <source>
        <dbReference type="ARBA" id="ARBA00022801"/>
    </source>
</evidence>
<evidence type="ECO:0000256" key="7">
    <source>
        <dbReference type="ARBA" id="ARBA00023204"/>
    </source>
</evidence>
<accession>A0ABQ3ERB2</accession>
<dbReference type="InterPro" id="IPR002043">
    <property type="entry name" value="UDG_fam1"/>
</dbReference>
<dbReference type="InterPro" id="IPR036895">
    <property type="entry name" value="Uracil-DNA_glycosylase-like_sf"/>
</dbReference>
<comment type="function">
    <text evidence="2 8">Excises uracil residues from the DNA which can arise as a result of misincorporation of dUMP residues by DNA polymerase or due to deamination of cytosine.</text>
</comment>
<evidence type="ECO:0000256" key="9">
    <source>
        <dbReference type="PROSITE-ProRule" id="PRU10072"/>
    </source>
</evidence>
<dbReference type="PROSITE" id="PS00130">
    <property type="entry name" value="U_DNA_GLYCOSYLASE"/>
    <property type="match status" value="1"/>
</dbReference>
<dbReference type="InterPro" id="IPR005122">
    <property type="entry name" value="Uracil-DNA_glycosylase-like"/>
</dbReference>
<keyword evidence="8" id="KW-0963">Cytoplasm</keyword>
<dbReference type="SMART" id="SM00986">
    <property type="entry name" value="UDG"/>
    <property type="match status" value="1"/>
</dbReference>
<dbReference type="NCBIfam" id="NF003592">
    <property type="entry name" value="PRK05254.1-5"/>
    <property type="match status" value="1"/>
</dbReference>
<dbReference type="NCBIfam" id="NF003588">
    <property type="entry name" value="PRK05254.1-1"/>
    <property type="match status" value="1"/>
</dbReference>
<reference evidence="12" key="1">
    <citation type="journal article" date="2019" name="Int. J. Syst. Evol. Microbiol.">
        <title>The Global Catalogue of Microorganisms (GCM) 10K type strain sequencing project: providing services to taxonomists for standard genome sequencing and annotation.</title>
        <authorList>
            <consortium name="The Broad Institute Genomics Platform"/>
            <consortium name="The Broad Institute Genome Sequencing Center for Infectious Disease"/>
            <person name="Wu L."/>
            <person name="Ma J."/>
        </authorList>
    </citation>
    <scope>NUCLEOTIDE SEQUENCE [LARGE SCALE GENOMIC DNA]</scope>
    <source>
        <strain evidence="12">JCM 4738</strain>
    </source>
</reference>
<dbReference type="EC" id="3.2.2.27" evidence="4 8"/>
<organism evidence="11 12">
    <name type="scientific">Streptomyces cirratus</name>
    <dbReference type="NCBI Taxonomy" id="68187"/>
    <lineage>
        <taxon>Bacteria</taxon>
        <taxon>Bacillati</taxon>
        <taxon>Actinomycetota</taxon>
        <taxon>Actinomycetes</taxon>
        <taxon>Kitasatosporales</taxon>
        <taxon>Streptomycetaceae</taxon>
        <taxon>Streptomyces</taxon>
    </lineage>
</organism>
<comment type="catalytic activity">
    <reaction evidence="1 8">
        <text>Hydrolyzes single-stranded DNA or mismatched double-stranded DNA and polynucleotides, releasing free uracil.</text>
        <dbReference type="EC" id="3.2.2.27"/>
    </reaction>
</comment>
<evidence type="ECO:0000313" key="12">
    <source>
        <dbReference type="Proteomes" id="UP000642673"/>
    </source>
</evidence>
<comment type="caution">
    <text evidence="11">The sequence shown here is derived from an EMBL/GenBank/DDBJ whole genome shotgun (WGS) entry which is preliminary data.</text>
</comment>
<comment type="similarity">
    <text evidence="3 8">Belongs to the uracil-DNA glycosylase (UDG) superfamily. UNG family.</text>
</comment>
<feature type="domain" description="Uracil-DNA glycosylase-like" evidence="10">
    <location>
        <begin position="53"/>
        <end position="212"/>
    </location>
</feature>
<keyword evidence="7 8" id="KW-0234">DNA repair</keyword>
<keyword evidence="6 8" id="KW-0378">Hydrolase</keyword>
<evidence type="ECO:0000259" key="10">
    <source>
        <dbReference type="SMART" id="SM00986"/>
    </source>
</evidence>